<dbReference type="EC" id="2.7.1.15" evidence="9 10"/>
<keyword evidence="13" id="KW-1185">Reference proteome</keyword>
<feature type="binding site" evidence="9">
    <location>
        <begin position="10"/>
        <end position="12"/>
    </location>
    <ligand>
        <name>substrate</name>
    </ligand>
</feature>
<comment type="caution">
    <text evidence="9">Lacks conserved residue(s) required for the propagation of feature annotation.</text>
</comment>
<evidence type="ECO:0000256" key="8">
    <source>
        <dbReference type="ARBA" id="ARBA00023277"/>
    </source>
</evidence>
<evidence type="ECO:0000256" key="2">
    <source>
        <dbReference type="ARBA" id="ARBA00022723"/>
    </source>
</evidence>
<evidence type="ECO:0000259" key="11">
    <source>
        <dbReference type="Pfam" id="PF00294"/>
    </source>
</evidence>
<comment type="subunit">
    <text evidence="9">Homodimer.</text>
</comment>
<comment type="function">
    <text evidence="9">Catalyzes the phosphorylation of ribose at O-5 in a reaction requiring ATP and magnesium. The resulting D-ribose-5-phosphate can then be used either for sythesis of nucleotides, histidine, and tryptophan, or as a component of the pentose phosphate pathway.</text>
</comment>
<dbReference type="CDD" id="cd01174">
    <property type="entry name" value="ribokinase"/>
    <property type="match status" value="1"/>
</dbReference>
<feature type="active site" description="Proton acceptor" evidence="9">
    <location>
        <position position="251"/>
    </location>
</feature>
<evidence type="ECO:0000256" key="1">
    <source>
        <dbReference type="ARBA" id="ARBA00022679"/>
    </source>
</evidence>
<dbReference type="Gene3D" id="3.40.1190.20">
    <property type="match status" value="1"/>
</dbReference>
<keyword evidence="2 9" id="KW-0479">Metal-binding</keyword>
<feature type="domain" description="Carbohydrate kinase PfkB" evidence="11">
    <location>
        <begin position="3"/>
        <end position="293"/>
    </location>
</feature>
<feature type="binding site" evidence="9">
    <location>
        <position position="245"/>
    </location>
    <ligand>
        <name>K(+)</name>
        <dbReference type="ChEBI" id="CHEBI:29103"/>
    </ligand>
</feature>
<dbReference type="NCBIfam" id="TIGR02152">
    <property type="entry name" value="D_ribokin_bact"/>
    <property type="match status" value="1"/>
</dbReference>
<sequence length="306" mass="31545">MTIAVVGSTNIDLAIRVPHICAKNETVIGTGSYEIFGGGKGANQAASVAAAGAKANFISKVGDDAFGEQSMKGLIDGGVDCSYVIRDANSSTGLAAILVDDNGDNAIAVAPGANGQLTTQDITAAEAAIADASHLIVQLEVPLDTVRHAIKIAAKHGTSVIFNPAPAPAPGEDFGPVTYFTPNEVEAASLSGIAADNERSLDAITDTFFDRGVENVIITLGARGCFVRSRDERLFIDPYKVDAVDTTGAGDTFNGFFGAALSRGEQLGKAAKYACAAAALAVTRPGARTNLPTHDEVIEFMGRMAR</sequence>
<evidence type="ECO:0000256" key="9">
    <source>
        <dbReference type="HAMAP-Rule" id="MF_01987"/>
    </source>
</evidence>
<dbReference type="Pfam" id="PF00294">
    <property type="entry name" value="PfkB"/>
    <property type="match status" value="1"/>
</dbReference>
<gene>
    <name evidence="9 12" type="primary">rbsK</name>
    <name evidence="12" type="ORF">ABFZ84_09515</name>
</gene>
<keyword evidence="7 9" id="KW-0630">Potassium</keyword>
<proteinExistence type="inferred from homology"/>
<dbReference type="PANTHER" id="PTHR10584:SF166">
    <property type="entry name" value="RIBOKINASE"/>
    <property type="match status" value="1"/>
</dbReference>
<dbReference type="PRINTS" id="PR00990">
    <property type="entry name" value="RIBOKINASE"/>
</dbReference>
<evidence type="ECO:0000256" key="4">
    <source>
        <dbReference type="ARBA" id="ARBA00022777"/>
    </source>
</evidence>
<dbReference type="RefSeq" id="WP_369313779.1">
    <property type="nucleotide sequence ID" value="NZ_JBEHZE010000001.1"/>
</dbReference>
<dbReference type="Proteomes" id="UP001560685">
    <property type="component" value="Unassembled WGS sequence"/>
</dbReference>
<dbReference type="InterPro" id="IPR011611">
    <property type="entry name" value="PfkB_dom"/>
</dbReference>
<comment type="activity regulation">
    <text evidence="9">Activated by a monovalent cation that binds near, but not in, the active site. The most likely occupant of the site in vivo is potassium. Ion binding induces a conformational change that may alter substrate affinity.</text>
</comment>
<name>A0ABV3Z8T7_9PROT</name>
<keyword evidence="9" id="KW-0963">Cytoplasm</keyword>
<comment type="caution">
    <text evidence="12">The sequence shown here is derived from an EMBL/GenBank/DDBJ whole genome shotgun (WGS) entry which is preliminary data.</text>
</comment>
<dbReference type="InterPro" id="IPR011877">
    <property type="entry name" value="Ribokinase"/>
</dbReference>
<dbReference type="SUPFAM" id="SSF53613">
    <property type="entry name" value="Ribokinase-like"/>
    <property type="match status" value="1"/>
</dbReference>
<protein>
    <recommendedName>
        <fullName evidence="9 10">Ribokinase</fullName>
        <shortName evidence="9">RK</shortName>
        <ecNumber evidence="9 10">2.7.1.15</ecNumber>
    </recommendedName>
</protein>
<feature type="binding site" evidence="9">
    <location>
        <position position="247"/>
    </location>
    <ligand>
        <name>K(+)</name>
        <dbReference type="ChEBI" id="CHEBI:29103"/>
    </ligand>
</feature>
<dbReference type="PANTHER" id="PTHR10584">
    <property type="entry name" value="SUGAR KINASE"/>
    <property type="match status" value="1"/>
</dbReference>
<comment type="subcellular location">
    <subcellularLocation>
        <location evidence="9">Cytoplasm</location>
    </subcellularLocation>
</comment>
<feature type="binding site" evidence="9">
    <location>
        <begin position="39"/>
        <end position="43"/>
    </location>
    <ligand>
        <name>substrate</name>
    </ligand>
</feature>
<feature type="binding site" evidence="9">
    <location>
        <position position="251"/>
    </location>
    <ligand>
        <name>substrate</name>
    </ligand>
</feature>
<comment type="catalytic activity">
    <reaction evidence="9">
        <text>D-ribose + ATP = D-ribose 5-phosphate + ADP + H(+)</text>
        <dbReference type="Rhea" id="RHEA:13697"/>
        <dbReference type="ChEBI" id="CHEBI:15378"/>
        <dbReference type="ChEBI" id="CHEBI:30616"/>
        <dbReference type="ChEBI" id="CHEBI:47013"/>
        <dbReference type="ChEBI" id="CHEBI:78346"/>
        <dbReference type="ChEBI" id="CHEBI:456216"/>
        <dbReference type="EC" id="2.7.1.15"/>
    </reaction>
</comment>
<keyword evidence="6 9" id="KW-0460">Magnesium</keyword>
<organism evidence="12 13">
    <name type="scientific">Hyphococcus lacteus</name>
    <dbReference type="NCBI Taxonomy" id="3143536"/>
    <lineage>
        <taxon>Bacteria</taxon>
        <taxon>Pseudomonadati</taxon>
        <taxon>Pseudomonadota</taxon>
        <taxon>Alphaproteobacteria</taxon>
        <taxon>Parvularculales</taxon>
        <taxon>Parvularculaceae</taxon>
        <taxon>Hyphococcus</taxon>
    </lineage>
</organism>
<comment type="pathway">
    <text evidence="9">Carbohydrate metabolism; D-ribose degradation; D-ribose 5-phosphate from beta-D-ribopyranose: step 2/2.</text>
</comment>
<keyword evidence="3 9" id="KW-0547">Nucleotide-binding</keyword>
<accession>A0ABV3Z8T7</accession>
<comment type="cofactor">
    <cofactor evidence="9">
        <name>Mg(2+)</name>
        <dbReference type="ChEBI" id="CHEBI:18420"/>
    </cofactor>
    <text evidence="9">Requires a divalent cation, most likely magnesium in vivo, as an electrophilic catalyst to aid phosphoryl group transfer. It is the chelate of the metal and the nucleotide that is the actual substrate.</text>
</comment>
<evidence type="ECO:0000256" key="3">
    <source>
        <dbReference type="ARBA" id="ARBA00022741"/>
    </source>
</evidence>
<feature type="binding site" evidence="9">
    <location>
        <begin position="219"/>
        <end position="224"/>
    </location>
    <ligand>
        <name>ATP</name>
        <dbReference type="ChEBI" id="CHEBI:30616"/>
    </ligand>
</feature>
<evidence type="ECO:0000313" key="13">
    <source>
        <dbReference type="Proteomes" id="UP001560685"/>
    </source>
</evidence>
<evidence type="ECO:0000256" key="10">
    <source>
        <dbReference type="NCBIfam" id="TIGR02152"/>
    </source>
</evidence>
<feature type="binding site" evidence="9">
    <location>
        <position position="183"/>
    </location>
    <ligand>
        <name>ATP</name>
        <dbReference type="ChEBI" id="CHEBI:30616"/>
    </ligand>
</feature>
<comment type="similarity">
    <text evidence="9">Belongs to the carbohydrate kinase PfkB family. Ribokinase subfamily.</text>
</comment>
<feature type="binding site" evidence="9">
    <location>
        <position position="284"/>
    </location>
    <ligand>
        <name>K(+)</name>
        <dbReference type="ChEBI" id="CHEBI:29103"/>
    </ligand>
</feature>
<dbReference type="GO" id="GO:0004747">
    <property type="term" value="F:ribokinase activity"/>
    <property type="evidence" value="ECO:0007669"/>
    <property type="project" value="UniProtKB-EC"/>
</dbReference>
<feature type="binding site" evidence="9">
    <location>
        <position position="281"/>
    </location>
    <ligand>
        <name>K(+)</name>
        <dbReference type="ChEBI" id="CHEBI:29103"/>
    </ligand>
</feature>
<keyword evidence="1 9" id="KW-0808">Transferase</keyword>
<feature type="binding site" evidence="9">
    <location>
        <begin position="250"/>
        <end position="251"/>
    </location>
    <ligand>
        <name>ATP</name>
        <dbReference type="ChEBI" id="CHEBI:30616"/>
    </ligand>
</feature>
<feature type="binding site" evidence="9">
    <location>
        <position position="286"/>
    </location>
    <ligand>
        <name>K(+)</name>
        <dbReference type="ChEBI" id="CHEBI:29103"/>
    </ligand>
</feature>
<reference evidence="12 13" key="1">
    <citation type="submission" date="2024-05" db="EMBL/GenBank/DDBJ databases">
        <title>Three bacterial strains, DH-69, EH-24, and ECK-19 isolated from coastal sediments.</title>
        <authorList>
            <person name="Ye Y.-Q."/>
            <person name="Du Z.-J."/>
        </authorList>
    </citation>
    <scope>NUCLEOTIDE SEQUENCE [LARGE SCALE GENOMIC DNA]</scope>
    <source>
        <strain evidence="12 13">ECK-19</strain>
    </source>
</reference>
<evidence type="ECO:0000313" key="12">
    <source>
        <dbReference type="EMBL" id="MEX6633782.1"/>
    </source>
</evidence>
<dbReference type="EMBL" id="JBEHZE010000001">
    <property type="protein sequence ID" value="MEX6633782.1"/>
    <property type="molecule type" value="Genomic_DNA"/>
</dbReference>
<dbReference type="InterPro" id="IPR029056">
    <property type="entry name" value="Ribokinase-like"/>
</dbReference>
<feature type="binding site" evidence="9">
    <location>
        <position position="140"/>
    </location>
    <ligand>
        <name>substrate</name>
    </ligand>
</feature>
<evidence type="ECO:0000256" key="5">
    <source>
        <dbReference type="ARBA" id="ARBA00022840"/>
    </source>
</evidence>
<dbReference type="InterPro" id="IPR002139">
    <property type="entry name" value="Ribo/fructo_kinase"/>
</dbReference>
<keyword evidence="5 9" id="KW-0067">ATP-binding</keyword>
<dbReference type="HAMAP" id="MF_01987">
    <property type="entry name" value="Ribokinase"/>
    <property type="match status" value="1"/>
</dbReference>
<evidence type="ECO:0000256" key="6">
    <source>
        <dbReference type="ARBA" id="ARBA00022842"/>
    </source>
</evidence>
<evidence type="ECO:0000256" key="7">
    <source>
        <dbReference type="ARBA" id="ARBA00022958"/>
    </source>
</evidence>
<keyword evidence="4 9" id="KW-0418">Kinase</keyword>
<keyword evidence="8 9" id="KW-0119">Carbohydrate metabolism</keyword>